<comment type="subcellular location">
    <subcellularLocation>
        <location evidence="1 11">Nucleus</location>
    </subcellularLocation>
</comment>
<evidence type="ECO:0000256" key="10">
    <source>
        <dbReference type="ARBA" id="ARBA00032008"/>
    </source>
</evidence>
<feature type="region of interest" description="Disordered" evidence="12">
    <location>
        <begin position="771"/>
        <end position="820"/>
    </location>
</feature>
<evidence type="ECO:0000259" key="13">
    <source>
        <dbReference type="Pfam" id="PF06333"/>
    </source>
</evidence>
<dbReference type="Pfam" id="PF11597">
    <property type="entry name" value="Med13_N"/>
    <property type="match status" value="1"/>
</dbReference>
<feature type="domain" description="Mediator complex subunit Med13 N-terminal" evidence="14">
    <location>
        <begin position="8"/>
        <end position="385"/>
    </location>
</feature>
<feature type="compositionally biased region" description="Low complexity" evidence="12">
    <location>
        <begin position="1374"/>
        <end position="1387"/>
    </location>
</feature>
<comment type="caution">
    <text evidence="16">The sequence shown here is derived from an EMBL/GenBank/DDBJ whole genome shotgun (WGS) entry which is preliminary data.</text>
</comment>
<comment type="similarity">
    <text evidence="2 11">Belongs to the Mediator complex subunit 13 family.</text>
</comment>
<keyword evidence="7 11" id="KW-0804">Transcription</keyword>
<evidence type="ECO:0000256" key="5">
    <source>
        <dbReference type="ARBA" id="ARBA00023015"/>
    </source>
</evidence>
<keyword evidence="6 11" id="KW-0010">Activator</keyword>
<comment type="subunit">
    <text evidence="11">Component of the SRB8-11 complex, which itself associates with the Mediator complex.</text>
</comment>
<evidence type="ECO:0000256" key="9">
    <source>
        <dbReference type="ARBA" id="ARBA00025661"/>
    </source>
</evidence>
<dbReference type="InterPro" id="IPR051139">
    <property type="entry name" value="Mediator_complx_sub13"/>
</dbReference>
<evidence type="ECO:0000256" key="6">
    <source>
        <dbReference type="ARBA" id="ARBA00023159"/>
    </source>
</evidence>
<evidence type="ECO:0000256" key="8">
    <source>
        <dbReference type="ARBA" id="ARBA00023242"/>
    </source>
</evidence>
<dbReference type="GO" id="GO:0045944">
    <property type="term" value="P:positive regulation of transcription by RNA polymerase II"/>
    <property type="evidence" value="ECO:0007669"/>
    <property type="project" value="TreeGrafter"/>
</dbReference>
<keyword evidence="4 11" id="KW-0678">Repressor</keyword>
<protein>
    <recommendedName>
        <fullName evidence="3 11">Mediator of RNA polymerase II transcription subunit 13</fullName>
    </recommendedName>
    <alternativeName>
        <fullName evidence="10 11">Mediator complex subunit 13</fullName>
    </alternativeName>
</protein>
<evidence type="ECO:0000256" key="4">
    <source>
        <dbReference type="ARBA" id="ARBA00022491"/>
    </source>
</evidence>
<comment type="function">
    <text evidence="9 11">Component of the SRB8-11 complex. The SRB8-11 complex is a regulatory module of the Mediator complex which is itself involved in regulation of basal and activated RNA polymerase II-dependent transcription. The SRB8-11 complex may be involved in the transcriptional repression of a subset of genes regulated by Mediator. It may inhibit the association of the Mediator complex with RNA polymerase II to form the holoenzyme complex.</text>
</comment>
<dbReference type="InterPro" id="IPR041285">
    <property type="entry name" value="MID_MedPIWI"/>
</dbReference>
<gene>
    <name evidence="16" type="ORF">B0T22DRAFT_386618</name>
</gene>
<evidence type="ECO:0000256" key="7">
    <source>
        <dbReference type="ARBA" id="ARBA00023163"/>
    </source>
</evidence>
<reference evidence="16" key="2">
    <citation type="submission" date="2023-06" db="EMBL/GenBank/DDBJ databases">
        <authorList>
            <consortium name="Lawrence Berkeley National Laboratory"/>
            <person name="Haridas S."/>
            <person name="Hensen N."/>
            <person name="Bonometti L."/>
            <person name="Westerberg I."/>
            <person name="Brannstrom I.O."/>
            <person name="Guillou S."/>
            <person name="Cros-Aarteil S."/>
            <person name="Calhoun S."/>
            <person name="Kuo A."/>
            <person name="Mondo S."/>
            <person name="Pangilinan J."/>
            <person name="Riley R."/>
            <person name="Labutti K."/>
            <person name="Andreopoulos B."/>
            <person name="Lipzen A."/>
            <person name="Chen C."/>
            <person name="Yanf M."/>
            <person name="Daum C."/>
            <person name="Ng V."/>
            <person name="Clum A."/>
            <person name="Steindorff A."/>
            <person name="Ohm R."/>
            <person name="Martin F."/>
            <person name="Silar P."/>
            <person name="Natvig D."/>
            <person name="Lalanne C."/>
            <person name="Gautier V."/>
            <person name="Ament-Velasquez S.L."/>
            <person name="Kruys A."/>
            <person name="Hutchinson M.I."/>
            <person name="Powell A.J."/>
            <person name="Barry K."/>
            <person name="Miller A.N."/>
            <person name="Grigoriev I.V."/>
            <person name="Debuchy R."/>
            <person name="Gladieux P."/>
            <person name="Thoren M.H."/>
            <person name="Johannesson H."/>
        </authorList>
    </citation>
    <scope>NUCLEOTIDE SEQUENCE</scope>
    <source>
        <strain evidence="16">CBS 314.62</strain>
    </source>
</reference>
<dbReference type="PANTHER" id="PTHR48249">
    <property type="entry name" value="MEDIATOR OF RNA POLYMERASE II TRANSCRIPTION SUBUNIT 13"/>
    <property type="match status" value="1"/>
</dbReference>
<evidence type="ECO:0000256" key="12">
    <source>
        <dbReference type="SAM" id="MobiDB-lite"/>
    </source>
</evidence>
<accession>A0AAE1C894</accession>
<feature type="compositionally biased region" description="Polar residues" evidence="12">
    <location>
        <begin position="1357"/>
        <end position="1368"/>
    </location>
</feature>
<reference evidence="16" key="1">
    <citation type="journal article" date="2023" name="Mol. Phylogenet. Evol.">
        <title>Genome-scale phylogeny and comparative genomics of the fungal order Sordariales.</title>
        <authorList>
            <person name="Hensen N."/>
            <person name="Bonometti L."/>
            <person name="Westerberg I."/>
            <person name="Brannstrom I.O."/>
            <person name="Guillou S."/>
            <person name="Cros-Aarteil S."/>
            <person name="Calhoun S."/>
            <person name="Haridas S."/>
            <person name="Kuo A."/>
            <person name="Mondo S."/>
            <person name="Pangilinan J."/>
            <person name="Riley R."/>
            <person name="LaButti K."/>
            <person name="Andreopoulos B."/>
            <person name="Lipzen A."/>
            <person name="Chen C."/>
            <person name="Yan M."/>
            <person name="Daum C."/>
            <person name="Ng V."/>
            <person name="Clum A."/>
            <person name="Steindorff A."/>
            <person name="Ohm R.A."/>
            <person name="Martin F."/>
            <person name="Silar P."/>
            <person name="Natvig D.O."/>
            <person name="Lalanne C."/>
            <person name="Gautier V."/>
            <person name="Ament-Velasquez S.L."/>
            <person name="Kruys A."/>
            <person name="Hutchinson M.I."/>
            <person name="Powell A.J."/>
            <person name="Barry K."/>
            <person name="Miller A.N."/>
            <person name="Grigoriev I.V."/>
            <person name="Debuchy R."/>
            <person name="Gladieux P."/>
            <person name="Hiltunen Thoren M."/>
            <person name="Johannesson H."/>
        </authorList>
    </citation>
    <scope>NUCLEOTIDE SEQUENCE</scope>
    <source>
        <strain evidence="16">CBS 314.62</strain>
    </source>
</reference>
<feature type="compositionally biased region" description="Polar residues" evidence="12">
    <location>
        <begin position="785"/>
        <end position="795"/>
    </location>
</feature>
<evidence type="ECO:0000256" key="11">
    <source>
        <dbReference type="RuleBase" id="RU364134"/>
    </source>
</evidence>
<keyword evidence="5 11" id="KW-0805">Transcription regulation</keyword>
<dbReference type="Proteomes" id="UP001270362">
    <property type="component" value="Unassembled WGS sequence"/>
</dbReference>
<dbReference type="Pfam" id="PF18296">
    <property type="entry name" value="MID_MedPIWI"/>
    <property type="match status" value="1"/>
</dbReference>
<feature type="domain" description="MID" evidence="15">
    <location>
        <begin position="1009"/>
        <end position="1182"/>
    </location>
</feature>
<dbReference type="Pfam" id="PF06333">
    <property type="entry name" value="Med13_C"/>
    <property type="match status" value="1"/>
</dbReference>
<dbReference type="InterPro" id="IPR009401">
    <property type="entry name" value="Med13_C"/>
</dbReference>
<evidence type="ECO:0000256" key="1">
    <source>
        <dbReference type="ARBA" id="ARBA00004123"/>
    </source>
</evidence>
<evidence type="ECO:0000259" key="15">
    <source>
        <dbReference type="Pfam" id="PF18296"/>
    </source>
</evidence>
<dbReference type="GO" id="GO:0003713">
    <property type="term" value="F:transcription coactivator activity"/>
    <property type="evidence" value="ECO:0007669"/>
    <property type="project" value="TreeGrafter"/>
</dbReference>
<dbReference type="PANTHER" id="PTHR48249:SF3">
    <property type="entry name" value="MEDIATOR OF RNA POLYMERASE II TRANSCRIPTION SUBUNIT 13"/>
    <property type="match status" value="1"/>
</dbReference>
<evidence type="ECO:0000256" key="2">
    <source>
        <dbReference type="ARBA" id="ARBA00009354"/>
    </source>
</evidence>
<evidence type="ECO:0000313" key="16">
    <source>
        <dbReference type="EMBL" id="KAK3682577.1"/>
    </source>
</evidence>
<keyword evidence="8 11" id="KW-0539">Nucleus</keyword>
<name>A0AAE1C894_9PEZI</name>
<dbReference type="InterPro" id="IPR021643">
    <property type="entry name" value="Mediator_Med13_N"/>
</dbReference>
<proteinExistence type="inferred from homology"/>
<dbReference type="EMBL" id="JAULSO010000005">
    <property type="protein sequence ID" value="KAK3682577.1"/>
    <property type="molecule type" value="Genomic_DNA"/>
</dbReference>
<keyword evidence="17" id="KW-1185">Reference proteome</keyword>
<feature type="region of interest" description="Disordered" evidence="12">
    <location>
        <begin position="673"/>
        <end position="693"/>
    </location>
</feature>
<evidence type="ECO:0000256" key="3">
    <source>
        <dbReference type="ARBA" id="ARBA00019618"/>
    </source>
</evidence>
<feature type="compositionally biased region" description="Polar residues" evidence="12">
    <location>
        <begin position="802"/>
        <end position="812"/>
    </location>
</feature>
<dbReference type="GO" id="GO:0016592">
    <property type="term" value="C:mediator complex"/>
    <property type="evidence" value="ECO:0007669"/>
    <property type="project" value="InterPro"/>
</dbReference>
<evidence type="ECO:0000259" key="14">
    <source>
        <dbReference type="Pfam" id="PF11597"/>
    </source>
</evidence>
<organism evidence="16 17">
    <name type="scientific">Podospora appendiculata</name>
    <dbReference type="NCBI Taxonomy" id="314037"/>
    <lineage>
        <taxon>Eukaryota</taxon>
        <taxon>Fungi</taxon>
        <taxon>Dikarya</taxon>
        <taxon>Ascomycota</taxon>
        <taxon>Pezizomycotina</taxon>
        <taxon>Sordariomycetes</taxon>
        <taxon>Sordariomycetidae</taxon>
        <taxon>Sordariales</taxon>
        <taxon>Podosporaceae</taxon>
        <taxon>Podospora</taxon>
    </lineage>
</organism>
<feature type="region of interest" description="Disordered" evidence="12">
    <location>
        <begin position="1357"/>
        <end position="1396"/>
    </location>
</feature>
<sequence length="1515" mass="164107">MDAGEYGTNTLLINNLSSVSYRIYEPVASQSSTYTFAASIVEDALRSDGHLVYMDAVRRGIWCFYLSGKDAASSGHPEQCGLTHRMEVCGYLLGLVEEGNFEPISLLRNHPSGTNPITTPSSSSSAGSAILDVTARGAQSFNLPSGATPSSGPMITDASIPPIPLQESKGYGSVPVREKHEFFINAVLSSLSTSICHQIGAISLNHRTILLPPQAFHPDDGDSGQALRTSALATFRVYLTTTGSLIISLCVSLLQGLVSSADMLRSNLLPGSPVVLAAPLGAFGALQSIVDADLHMLDNNFGLSPDTQMGRLKPDPTDRFSQWKSTCSKLLQMRGMSPSLLDSCSWLNIHFLQRKPYEQKADGKRTPLLNPGPTAPWPSVLCFRKPKFDAILEKRLPSAPFVEHSDPINYAKTWCQGHTEREETITKRKREKEAALSREAINGDVKNQQLHGYSPLALRRTSHGAAGAAVGAMYPTPPDGVQVLGVTPSFDTAVTSPANQPPVAITVDINTSMHHDVHMGDSFSGAWDGTDPKREHQAAGFLEGDNMFGDLGEDMFEGNELTEADFNFFDEQPGADMSLPELPDMEAAMNMSASLSHAANASFNAAVNAEKEKRSKVSAMPEFTKPELKHARSTLGEEGRQLNSEAYEFNASMGIKRHRSPFTPDTVFKRVRASIHPPPQTTQSQKSLPSRRGSVFERVDFDPSLSLANKKYQESGPFNYTIPALKDKENKLLGTGNPLSTGALLAGPRHRSSLKELPSNIGLLLAKITRGPENSPAGRDDADAFSNSDETSWASDQDDTSDTTGEPSSPAKSSVVKRRPDDDTISMAASFKDLENASADSPAYGSIDLSRLSVPEIPELSITRYFADPEPVPLRISCSDDDYVTAAQILTEQAASGSLRFASQSPYLESREVRRSFVNAIRYTVEGLQRALPRSLASAAETQLRPLIEVQDLLSPGARLHPKELVKPSIFLIPAPHLDLRRYETQLSVLPSAVLFWEALGLGPSQGPKDIISVCAFPTMDGIQDNVVAFLDRIGSAYETLKLGSFDRLPTTSNGITDGLVPFSSDQDMASPGRGLGRTGSGLSEQMATLGQALAASSLTEKNFVVYCVYSSENPTSAVECCASFRELFEHYKRAMVDRKKTILNDLVLQLVPLDYFVSASSMPIPTPSEYAKLCFETYDRCTLFGGSMPAPAIVLEQALPKVIDFELIKDPSPNLLQEHACMHIAYAQSVDERWISAAWTDNRGSKQMTASYCLGRRGGPITTQIADIAHEIWETTHDLIPLAHSKWRVIVTKCGPMDDQEADLWISLAHPYRERVALILMTVDTNPSLQLIPPAPKIPVTAPSVFAITPVSTPQASIVSPEQSGGNPPTPIGATSSVGAAASATTPIGEPNGATEPEADVALVDITDTTWAVLAAHRLNNSTSLTELNPAIASGYLVKRGGTRIEDAPVAMEVNLIHDSQPRMYDSHLREMLANFRGLGTLARARGLVDRETDVRPWHVAAAEKAVRALYQLM</sequence>
<evidence type="ECO:0000313" key="17">
    <source>
        <dbReference type="Proteomes" id="UP001270362"/>
    </source>
</evidence>
<feature type="domain" description="Mediator complex subunit Med13 C-terminal" evidence="13">
    <location>
        <begin position="1190"/>
        <end position="1504"/>
    </location>
</feature>